<gene>
    <name evidence="1" type="ORF">K1I37_08830</name>
</gene>
<organism evidence="1 2">
    <name type="scientific">Alicyclobacillus acidoterrestris (strain ATCC 49025 / DSM 3922 / CIP 106132 / NCIMB 13137 / GD3B)</name>
    <dbReference type="NCBI Taxonomy" id="1356854"/>
    <lineage>
        <taxon>Bacteria</taxon>
        <taxon>Bacillati</taxon>
        <taxon>Bacillota</taxon>
        <taxon>Bacilli</taxon>
        <taxon>Bacillales</taxon>
        <taxon>Alicyclobacillaceae</taxon>
        <taxon>Alicyclobacillus</taxon>
    </lineage>
</organism>
<accession>T0BM97</accession>
<dbReference type="Proteomes" id="UP000829401">
    <property type="component" value="Chromosome"/>
</dbReference>
<dbReference type="OrthoDB" id="5402524at2"/>
<dbReference type="RefSeq" id="WP_021298487.1">
    <property type="nucleotide sequence ID" value="NZ_AURB01000192.1"/>
</dbReference>
<dbReference type="AlphaFoldDB" id="T0BM97"/>
<name>T0BM97_ALIAG</name>
<dbReference type="KEGG" id="aaco:K1I37_08830"/>
<dbReference type="STRING" id="1356854.N007_16760"/>
<reference evidence="2" key="1">
    <citation type="journal article" date="2022" name="G3 (Bethesda)">
        <title>Unveiling the complete genome sequence of Alicyclobacillus acidoterrestris DSM 3922T, a taint-producing strain.</title>
        <authorList>
            <person name="Leonardo I.C."/>
            <person name="Barreto Crespo M.T."/>
            <person name="Gaspar F.B."/>
        </authorList>
    </citation>
    <scope>NUCLEOTIDE SEQUENCE [LARGE SCALE GENOMIC DNA]</scope>
    <source>
        <strain evidence="2">DSM 3922</strain>
    </source>
</reference>
<sequence>MGDRRQSSGLRIWPFIIVVLFVGVLYSAVSETVTIGPSWTTLAIIVGFLIPFSIAVVLKHHGWIRRIALILIFLLTVALISNVASLVLALFRHQPHAKVLFYDAVLLWVANVFVFALWYWSIDQGGAYRRYHHRLQPIDFLFPQMTTDEEVWHDWKPSFVDYLFVAFNTNTAFSPTDTLIMSRRVKVLVMTQAAVSLVIVAVLAARAISMV</sequence>
<proteinExistence type="predicted"/>
<accession>A0A9E6ZNY9</accession>
<evidence type="ECO:0000313" key="1">
    <source>
        <dbReference type="EMBL" id="UNO50531.1"/>
    </source>
</evidence>
<keyword evidence="2" id="KW-1185">Reference proteome</keyword>
<dbReference type="eggNOG" id="COG4291">
    <property type="taxonomic scope" value="Bacteria"/>
</dbReference>
<evidence type="ECO:0000313" key="2">
    <source>
        <dbReference type="Proteomes" id="UP000829401"/>
    </source>
</evidence>
<protein>
    <submittedName>
        <fullName evidence="1">DUF1345 domain-containing protein</fullName>
    </submittedName>
</protein>
<dbReference type="EMBL" id="CP080467">
    <property type="protein sequence ID" value="UNO50531.1"/>
    <property type="molecule type" value="Genomic_DNA"/>
</dbReference>